<dbReference type="Pfam" id="PF14510">
    <property type="entry name" value="ABC_trans_N"/>
    <property type="match status" value="1"/>
</dbReference>
<reference evidence="3 4" key="1">
    <citation type="journal article" date="2022" name="DNA Res.">
        <title>Genome analysis of five recently described species of the CUG-Ser clade uncovers Candida theae as a new hybrid lineage with pathogenic potential in the Candida parapsilosis species complex.</title>
        <authorList>
            <person name="Mixao V."/>
            <person name="Del Olmo V."/>
            <person name="Hegedusova E."/>
            <person name="Saus E."/>
            <person name="Pryszcz L."/>
            <person name="Cillingova A."/>
            <person name="Nosek J."/>
            <person name="Gabaldon T."/>
        </authorList>
    </citation>
    <scope>NUCLEOTIDE SEQUENCE [LARGE SCALE GENOMIC DNA]</scope>
    <source>
        <strain evidence="3 4">CBS 12239</strain>
    </source>
</reference>
<evidence type="ECO:0000259" key="2">
    <source>
        <dbReference type="Pfam" id="PF14510"/>
    </source>
</evidence>
<comment type="caution">
    <text evidence="3">The sequence shown here is derived from an EMBL/GenBank/DDBJ whole genome shotgun (WGS) entry which is preliminary data.</text>
</comment>
<dbReference type="GeneID" id="76153316"/>
<evidence type="ECO:0000313" key="3">
    <source>
        <dbReference type="EMBL" id="KAI5948661.1"/>
    </source>
</evidence>
<organism evidence="3 4">
    <name type="scientific">Candida theae</name>
    <dbReference type="NCBI Taxonomy" id="1198502"/>
    <lineage>
        <taxon>Eukaryota</taxon>
        <taxon>Fungi</taxon>
        <taxon>Dikarya</taxon>
        <taxon>Ascomycota</taxon>
        <taxon>Saccharomycotina</taxon>
        <taxon>Pichiomycetes</taxon>
        <taxon>Debaryomycetaceae</taxon>
        <taxon>Candida/Lodderomyces clade</taxon>
        <taxon>Candida</taxon>
    </lineage>
</organism>
<protein>
    <recommendedName>
        <fullName evidence="2">Pleiotropic ABC efflux transporter N-terminal domain-containing protein</fullName>
    </recommendedName>
</protein>
<sequence>MSIVGVNSQNDYNEEDVEKLQTHSSSLEDRSVEEYTGFHAQDIQKLARTYTNDDTNSASGLKRYLSHMSQVPGINPIEQEEAKDERLDPNSDSFDAKFWVKNMRKLFDNNPDYYKPSKLGVAYRDLRAYGTANDTDYQPTVTNALWKLTTEAVG</sequence>
<name>A0AAD5B9U9_9ASCO</name>
<evidence type="ECO:0000313" key="4">
    <source>
        <dbReference type="Proteomes" id="UP001204833"/>
    </source>
</evidence>
<feature type="compositionally biased region" description="Polar residues" evidence="1">
    <location>
        <begin position="1"/>
        <end position="11"/>
    </location>
</feature>
<proteinExistence type="predicted"/>
<dbReference type="Proteomes" id="UP001204833">
    <property type="component" value="Unassembled WGS sequence"/>
</dbReference>
<feature type="domain" description="Pleiotropic ABC efflux transporter N-terminal" evidence="2">
    <location>
        <begin position="46"/>
        <end position="144"/>
    </location>
</feature>
<evidence type="ECO:0000256" key="1">
    <source>
        <dbReference type="SAM" id="MobiDB-lite"/>
    </source>
</evidence>
<feature type="compositionally biased region" description="Basic and acidic residues" evidence="1">
    <location>
        <begin position="18"/>
        <end position="31"/>
    </location>
</feature>
<accession>A0AAD5B9U9</accession>
<dbReference type="RefSeq" id="XP_051606171.1">
    <property type="nucleotide sequence ID" value="XM_051754871.1"/>
</dbReference>
<feature type="region of interest" description="Disordered" evidence="1">
    <location>
        <begin position="69"/>
        <end position="89"/>
    </location>
</feature>
<dbReference type="InterPro" id="IPR029481">
    <property type="entry name" value="ABC_trans_N"/>
</dbReference>
<dbReference type="EMBL" id="JAIHNG010000178">
    <property type="protein sequence ID" value="KAI5948661.1"/>
    <property type="molecule type" value="Genomic_DNA"/>
</dbReference>
<gene>
    <name evidence="3" type="ORF">KGF57_005272</name>
</gene>
<feature type="non-terminal residue" evidence="3">
    <location>
        <position position="154"/>
    </location>
</feature>
<keyword evidence="4" id="KW-1185">Reference proteome</keyword>
<feature type="region of interest" description="Disordered" evidence="1">
    <location>
        <begin position="1"/>
        <end position="31"/>
    </location>
</feature>
<dbReference type="AlphaFoldDB" id="A0AAD5B9U9"/>